<reference evidence="1" key="1">
    <citation type="journal article" date="2014" name="Front. Microbiol.">
        <title>High frequency of phylogenetically diverse reductive dehalogenase-homologous genes in deep subseafloor sedimentary metagenomes.</title>
        <authorList>
            <person name="Kawai M."/>
            <person name="Futagami T."/>
            <person name="Toyoda A."/>
            <person name="Takaki Y."/>
            <person name="Nishi S."/>
            <person name="Hori S."/>
            <person name="Arai W."/>
            <person name="Tsubouchi T."/>
            <person name="Morono Y."/>
            <person name="Uchiyama I."/>
            <person name="Ito T."/>
            <person name="Fujiyama A."/>
            <person name="Inagaki F."/>
            <person name="Takami H."/>
        </authorList>
    </citation>
    <scope>NUCLEOTIDE SEQUENCE</scope>
    <source>
        <strain evidence="1">Expedition CK06-06</strain>
    </source>
</reference>
<accession>X1UCL8</accession>
<sequence length="60" mass="6823">LSWALNLRAFSTSRGILDKPLSNSNGFWEFLGVFELSSVWSWDGKRYSEIEADFVALNPP</sequence>
<protein>
    <submittedName>
        <fullName evidence="1">Uncharacterized protein</fullName>
    </submittedName>
</protein>
<name>X1UCL8_9ZZZZ</name>
<gene>
    <name evidence="1" type="ORF">S12H4_32377</name>
</gene>
<dbReference type="AlphaFoldDB" id="X1UCL8"/>
<dbReference type="EMBL" id="BARW01018984">
    <property type="protein sequence ID" value="GAI90074.1"/>
    <property type="molecule type" value="Genomic_DNA"/>
</dbReference>
<evidence type="ECO:0000313" key="1">
    <source>
        <dbReference type="EMBL" id="GAI90074.1"/>
    </source>
</evidence>
<feature type="non-terminal residue" evidence="1">
    <location>
        <position position="1"/>
    </location>
</feature>
<organism evidence="1">
    <name type="scientific">marine sediment metagenome</name>
    <dbReference type="NCBI Taxonomy" id="412755"/>
    <lineage>
        <taxon>unclassified sequences</taxon>
        <taxon>metagenomes</taxon>
        <taxon>ecological metagenomes</taxon>
    </lineage>
</organism>
<proteinExistence type="predicted"/>
<comment type="caution">
    <text evidence="1">The sequence shown here is derived from an EMBL/GenBank/DDBJ whole genome shotgun (WGS) entry which is preliminary data.</text>
</comment>